<dbReference type="PANTHER" id="PTHR13943">
    <property type="entry name" value="HRAS-LIKE SUPPRESSOR - RELATED"/>
    <property type="match status" value="1"/>
</dbReference>
<evidence type="ECO:0000256" key="4">
    <source>
        <dbReference type="ARBA" id="ARBA00023098"/>
    </source>
</evidence>
<dbReference type="Proteomes" id="UP000005408">
    <property type="component" value="Unassembled WGS sequence"/>
</dbReference>
<feature type="domain" description="LRAT" evidence="5">
    <location>
        <begin position="20"/>
        <end position="95"/>
    </location>
</feature>
<evidence type="ECO:0000256" key="1">
    <source>
        <dbReference type="ARBA" id="ARBA00007824"/>
    </source>
</evidence>
<dbReference type="PROSITE" id="PS51934">
    <property type="entry name" value="LRAT"/>
    <property type="match status" value="1"/>
</dbReference>
<dbReference type="InterPro" id="IPR051496">
    <property type="entry name" value="H-rev107_PLA/AT"/>
</dbReference>
<dbReference type="Gene3D" id="3.90.1720.10">
    <property type="entry name" value="endopeptidase domain like (from Nostoc punctiforme)"/>
    <property type="match status" value="1"/>
</dbReference>
<dbReference type="SUPFAM" id="SSF54001">
    <property type="entry name" value="Cysteine proteinases"/>
    <property type="match status" value="1"/>
</dbReference>
<dbReference type="GO" id="GO:0005737">
    <property type="term" value="C:cytoplasm"/>
    <property type="evidence" value="ECO:0007669"/>
    <property type="project" value="TreeGrafter"/>
</dbReference>
<evidence type="ECO:0000313" key="6">
    <source>
        <dbReference type="EnsemblMetazoa" id="G7930.1:cds"/>
    </source>
</evidence>
<dbReference type="PANTHER" id="PTHR13943:SF77">
    <property type="entry name" value="LRAT DOMAIN-CONTAINING PROTEIN"/>
    <property type="match status" value="1"/>
</dbReference>
<keyword evidence="2" id="KW-0808">Transferase</keyword>
<evidence type="ECO:0000259" key="5">
    <source>
        <dbReference type="PROSITE" id="PS51934"/>
    </source>
</evidence>
<evidence type="ECO:0000256" key="3">
    <source>
        <dbReference type="ARBA" id="ARBA00022801"/>
    </source>
</evidence>
<organism evidence="6 7">
    <name type="scientific">Magallana gigas</name>
    <name type="common">Pacific oyster</name>
    <name type="synonym">Crassostrea gigas</name>
    <dbReference type="NCBI Taxonomy" id="29159"/>
    <lineage>
        <taxon>Eukaryota</taxon>
        <taxon>Metazoa</taxon>
        <taxon>Spiralia</taxon>
        <taxon>Lophotrochozoa</taxon>
        <taxon>Mollusca</taxon>
        <taxon>Bivalvia</taxon>
        <taxon>Autobranchia</taxon>
        <taxon>Pteriomorphia</taxon>
        <taxon>Ostreida</taxon>
        <taxon>Ostreoidea</taxon>
        <taxon>Ostreidae</taxon>
        <taxon>Magallana</taxon>
    </lineage>
</organism>
<dbReference type="AlphaFoldDB" id="A0A8W8NSX0"/>
<sequence>MSTFKSLQEINIENIEVGDLLEIKRGGFEHWAVYIGNNEVVHLTGVDDGERANKGKHFIISGTKYNKAAVIRESVSNAVGQDRVRVNKEGDKKYR</sequence>
<proteinExistence type="inferred from homology"/>
<dbReference type="Pfam" id="PF04970">
    <property type="entry name" value="LRAT"/>
    <property type="match status" value="1"/>
</dbReference>
<keyword evidence="4" id="KW-0443">Lipid metabolism</keyword>
<evidence type="ECO:0000313" key="7">
    <source>
        <dbReference type="Proteomes" id="UP000005408"/>
    </source>
</evidence>
<keyword evidence="3" id="KW-0378">Hydrolase</keyword>
<dbReference type="InterPro" id="IPR038765">
    <property type="entry name" value="Papain-like_cys_pep_sf"/>
</dbReference>
<dbReference type="GO" id="GO:0008970">
    <property type="term" value="F:phospholipase A1 activity"/>
    <property type="evidence" value="ECO:0007669"/>
    <property type="project" value="TreeGrafter"/>
</dbReference>
<reference evidence="6" key="1">
    <citation type="submission" date="2022-08" db="UniProtKB">
        <authorList>
            <consortium name="EnsemblMetazoa"/>
        </authorList>
    </citation>
    <scope>IDENTIFICATION</scope>
    <source>
        <strain evidence="6">05x7-T-G4-1.051#20</strain>
    </source>
</reference>
<evidence type="ECO:0000256" key="2">
    <source>
        <dbReference type="ARBA" id="ARBA00022679"/>
    </source>
</evidence>
<protein>
    <recommendedName>
        <fullName evidence="5">LRAT domain-containing protein</fullName>
    </recommendedName>
</protein>
<name>A0A8W8NSX0_MAGGI</name>
<accession>A0A8W8NSX0</accession>
<dbReference type="GO" id="GO:0016410">
    <property type="term" value="F:N-acyltransferase activity"/>
    <property type="evidence" value="ECO:0007669"/>
    <property type="project" value="TreeGrafter"/>
</dbReference>
<dbReference type="EnsemblMetazoa" id="G7930.1">
    <property type="protein sequence ID" value="G7930.1:cds"/>
    <property type="gene ID" value="G7930"/>
</dbReference>
<dbReference type="GO" id="GO:0004623">
    <property type="term" value="F:phospholipase A2 activity"/>
    <property type="evidence" value="ECO:0007669"/>
    <property type="project" value="TreeGrafter"/>
</dbReference>
<dbReference type="InterPro" id="IPR007053">
    <property type="entry name" value="LRAT_dom"/>
</dbReference>
<keyword evidence="7" id="KW-1185">Reference proteome</keyword>
<dbReference type="GO" id="GO:0070292">
    <property type="term" value="P:N-acylphosphatidylethanolamine metabolic process"/>
    <property type="evidence" value="ECO:0007669"/>
    <property type="project" value="TreeGrafter"/>
</dbReference>
<comment type="similarity">
    <text evidence="1">Belongs to the H-rev107 family.</text>
</comment>